<protein>
    <submittedName>
        <fullName evidence="1">Uncharacterized protein</fullName>
    </submittedName>
</protein>
<reference evidence="1 2" key="1">
    <citation type="submission" date="2021-06" db="EMBL/GenBank/DDBJ databases">
        <title>Caerostris extrusa draft genome.</title>
        <authorList>
            <person name="Kono N."/>
            <person name="Arakawa K."/>
        </authorList>
    </citation>
    <scope>NUCLEOTIDE SEQUENCE [LARGE SCALE GENOMIC DNA]</scope>
</reference>
<keyword evidence="2" id="KW-1185">Reference proteome</keyword>
<comment type="caution">
    <text evidence="1">The sequence shown here is derived from an EMBL/GenBank/DDBJ whole genome shotgun (WGS) entry which is preliminary data.</text>
</comment>
<evidence type="ECO:0000313" key="1">
    <source>
        <dbReference type="EMBL" id="GIY66655.1"/>
    </source>
</evidence>
<accession>A0AAV4V8S9</accession>
<evidence type="ECO:0000313" key="2">
    <source>
        <dbReference type="Proteomes" id="UP001054945"/>
    </source>
</evidence>
<dbReference type="Proteomes" id="UP001054945">
    <property type="component" value="Unassembled WGS sequence"/>
</dbReference>
<organism evidence="1 2">
    <name type="scientific">Caerostris extrusa</name>
    <name type="common">Bark spider</name>
    <name type="synonym">Caerostris bankana</name>
    <dbReference type="NCBI Taxonomy" id="172846"/>
    <lineage>
        <taxon>Eukaryota</taxon>
        <taxon>Metazoa</taxon>
        <taxon>Ecdysozoa</taxon>
        <taxon>Arthropoda</taxon>
        <taxon>Chelicerata</taxon>
        <taxon>Arachnida</taxon>
        <taxon>Araneae</taxon>
        <taxon>Araneomorphae</taxon>
        <taxon>Entelegynae</taxon>
        <taxon>Araneoidea</taxon>
        <taxon>Araneidae</taxon>
        <taxon>Caerostris</taxon>
    </lineage>
</organism>
<name>A0AAV4V8S9_CAEEX</name>
<proteinExistence type="predicted"/>
<sequence>MDGNLNFWFFRQPARFGPAPFLFEIVPELSFPPKRRLRKPAPARRPGRPRHLTLNRGLFEEIVDELCQQYLEQSPNGG</sequence>
<gene>
    <name evidence="1" type="ORF">CEXT_430591</name>
</gene>
<dbReference type="AlphaFoldDB" id="A0AAV4V8S9"/>
<dbReference type="EMBL" id="BPLR01014138">
    <property type="protein sequence ID" value="GIY66655.1"/>
    <property type="molecule type" value="Genomic_DNA"/>
</dbReference>